<dbReference type="Proteomes" id="UP000486351">
    <property type="component" value="Unassembled WGS sequence"/>
</dbReference>
<comment type="caution">
    <text evidence="1">The sequence shown here is derived from an EMBL/GenBank/DDBJ whole genome shotgun (WGS) entry which is preliminary data.</text>
</comment>
<reference evidence="1 2" key="1">
    <citation type="submission" date="2018-09" db="EMBL/GenBank/DDBJ databases">
        <title>Genomic investigation of the strawberry pathogen Phytophthora fragariae indicates pathogenicity is determined by transcriptional variation in three key races.</title>
        <authorList>
            <person name="Adams T.M."/>
            <person name="Armitage A.D."/>
            <person name="Sobczyk M.K."/>
            <person name="Bates H.J."/>
            <person name="Dunwell J.M."/>
            <person name="Nellist C.F."/>
            <person name="Harrison R.J."/>
        </authorList>
    </citation>
    <scope>NUCLEOTIDE SEQUENCE [LARGE SCALE GENOMIC DNA]</scope>
    <source>
        <strain evidence="1 2">NOV-77</strain>
    </source>
</reference>
<dbReference type="AlphaFoldDB" id="A0A6G0Q9P5"/>
<name>A0A6G0Q9P5_9STRA</name>
<protein>
    <submittedName>
        <fullName evidence="1">Uncharacterized protein</fullName>
    </submittedName>
</protein>
<proteinExistence type="predicted"/>
<dbReference type="EMBL" id="QXFY01004545">
    <property type="protein sequence ID" value="KAE9276784.1"/>
    <property type="molecule type" value="Genomic_DNA"/>
</dbReference>
<organism evidence="1 2">
    <name type="scientific">Phytophthora fragariae</name>
    <dbReference type="NCBI Taxonomy" id="53985"/>
    <lineage>
        <taxon>Eukaryota</taxon>
        <taxon>Sar</taxon>
        <taxon>Stramenopiles</taxon>
        <taxon>Oomycota</taxon>
        <taxon>Peronosporomycetes</taxon>
        <taxon>Peronosporales</taxon>
        <taxon>Peronosporaceae</taxon>
        <taxon>Phytophthora</taxon>
    </lineage>
</organism>
<gene>
    <name evidence="1" type="ORF">PF008_g29008</name>
</gene>
<evidence type="ECO:0000313" key="1">
    <source>
        <dbReference type="EMBL" id="KAE9276784.1"/>
    </source>
</evidence>
<accession>A0A6G0Q9P5</accession>
<sequence>MMNTRIEIIPTGITTFASGKAPARKKNHMPIARFDTNRTISKMMNSFASAANPQTQYTIEPKMMVSASANGIWLTVVART</sequence>
<evidence type="ECO:0000313" key="2">
    <source>
        <dbReference type="Proteomes" id="UP000486351"/>
    </source>
</evidence>